<evidence type="ECO:0000256" key="2">
    <source>
        <dbReference type="ARBA" id="ARBA00010350"/>
    </source>
</evidence>
<dbReference type="EMBL" id="JYBP01000003">
    <property type="protein sequence ID" value="KJE25802.1"/>
    <property type="molecule type" value="Genomic_DNA"/>
</dbReference>
<organism evidence="7 8">
    <name type="scientific">Geobacillus kaustophilus</name>
    <dbReference type="NCBI Taxonomy" id="1462"/>
    <lineage>
        <taxon>Bacteria</taxon>
        <taxon>Bacillati</taxon>
        <taxon>Bacillota</taxon>
        <taxon>Bacilli</taxon>
        <taxon>Bacillales</taxon>
        <taxon>Anoxybacillaceae</taxon>
        <taxon>Geobacillus</taxon>
        <taxon>Geobacillus thermoleovorans group</taxon>
    </lineage>
</organism>
<dbReference type="RefSeq" id="WP_044731239.1">
    <property type="nucleotide sequence ID" value="NZ_JYBP01000003.1"/>
</dbReference>
<dbReference type="Proteomes" id="UP000032522">
    <property type="component" value="Unassembled WGS sequence"/>
</dbReference>
<dbReference type="GO" id="GO:0005886">
    <property type="term" value="C:plasma membrane"/>
    <property type="evidence" value="ECO:0007669"/>
    <property type="project" value="TreeGrafter"/>
</dbReference>
<sequence length="212" mass="23244">MNHSTVYRPHSPVAKLAVSFLAALAVATAGLYAGQWVPVGMYLPLYALELILLLVMIFARSKKAVGYPLMFAFMFVSGATLYPLIGYYISVIGASAVFKAFALAVVSFSGVAIYAARTKEDFSFLGGFLMLGAFALLGLLIIQWFIPFSSVGQMGIAALGILIFLGFTIYDINRLARYGFTEADIPMIVVNIYLDFINLFVYILRFFASDED</sequence>
<dbReference type="AlphaFoldDB" id="A0A0D8BQY9"/>
<evidence type="ECO:0000256" key="5">
    <source>
        <dbReference type="ARBA" id="ARBA00023136"/>
    </source>
</evidence>
<evidence type="ECO:0000256" key="3">
    <source>
        <dbReference type="ARBA" id="ARBA00022692"/>
    </source>
</evidence>
<comment type="similarity">
    <text evidence="2 6">Belongs to the BI1 family.</text>
</comment>
<keyword evidence="4 6" id="KW-1133">Transmembrane helix</keyword>
<feature type="transmembrane region" description="Helical" evidence="6">
    <location>
        <begin position="185"/>
        <end position="208"/>
    </location>
</feature>
<reference evidence="7 8" key="1">
    <citation type="submission" date="2015-01" db="EMBL/GenBank/DDBJ databases">
        <authorList>
            <person name="Filippidou S."/>
            <person name="Jeanneret N."/>
            <person name="Russel-Delif L."/>
            <person name="Junier T."/>
            <person name="Wunderlin T."/>
            <person name="Molina V."/>
            <person name="Johnson S.L."/>
            <person name="Davenport K.W."/>
            <person name="Chain P.S."/>
            <person name="Dorador C."/>
            <person name="Junier P."/>
        </authorList>
    </citation>
    <scope>NUCLEOTIDE SEQUENCE [LARGE SCALE GENOMIC DNA]</scope>
    <source>
        <strain evidence="7 8">Et7/4</strain>
    </source>
</reference>
<dbReference type="PANTHER" id="PTHR23291:SF50">
    <property type="entry name" value="PROTEIN LIFEGUARD 4"/>
    <property type="match status" value="1"/>
</dbReference>
<keyword evidence="3 6" id="KW-0812">Transmembrane</keyword>
<feature type="transmembrane region" description="Helical" evidence="6">
    <location>
        <begin position="122"/>
        <end position="146"/>
    </location>
</feature>
<dbReference type="InterPro" id="IPR006214">
    <property type="entry name" value="Bax_inhibitor_1-related"/>
</dbReference>
<dbReference type="Pfam" id="PF01027">
    <property type="entry name" value="Bax1-I"/>
    <property type="match status" value="1"/>
</dbReference>
<feature type="transmembrane region" description="Helical" evidence="6">
    <location>
        <begin position="71"/>
        <end position="90"/>
    </location>
</feature>
<dbReference type="PATRIC" id="fig|1462.6.peg.1283"/>
<comment type="subcellular location">
    <subcellularLocation>
        <location evidence="1">Membrane</location>
        <topology evidence="1">Multi-pass membrane protein</topology>
    </subcellularLocation>
</comment>
<dbReference type="OrthoDB" id="9793828at2"/>
<evidence type="ECO:0000256" key="1">
    <source>
        <dbReference type="ARBA" id="ARBA00004141"/>
    </source>
</evidence>
<gene>
    <name evidence="7" type="ORF">LG52_1105</name>
</gene>
<protein>
    <submittedName>
        <fullName evidence="7">Inhibitor of apoptosis-promoting Bax1 family protein</fullName>
    </submittedName>
</protein>
<accession>A0A0D8BQY9</accession>
<keyword evidence="5 6" id="KW-0472">Membrane</keyword>
<feature type="transmembrane region" description="Helical" evidence="6">
    <location>
        <begin position="39"/>
        <end position="59"/>
    </location>
</feature>
<feature type="transmembrane region" description="Helical" evidence="6">
    <location>
        <begin position="12"/>
        <end position="33"/>
    </location>
</feature>
<evidence type="ECO:0000256" key="4">
    <source>
        <dbReference type="ARBA" id="ARBA00022989"/>
    </source>
</evidence>
<evidence type="ECO:0000313" key="8">
    <source>
        <dbReference type="Proteomes" id="UP000032522"/>
    </source>
</evidence>
<proteinExistence type="inferred from homology"/>
<name>A0A0D8BQY9_GEOKU</name>
<dbReference type="PANTHER" id="PTHR23291">
    <property type="entry name" value="BAX INHIBITOR-RELATED"/>
    <property type="match status" value="1"/>
</dbReference>
<dbReference type="CDD" id="cd10432">
    <property type="entry name" value="BI-1-like_bacterial"/>
    <property type="match status" value="1"/>
</dbReference>
<evidence type="ECO:0000313" key="7">
    <source>
        <dbReference type="EMBL" id="KJE25802.1"/>
    </source>
</evidence>
<feature type="transmembrane region" description="Helical" evidence="6">
    <location>
        <begin position="96"/>
        <end position="115"/>
    </location>
</feature>
<comment type="caution">
    <text evidence="7">The sequence shown here is derived from an EMBL/GenBank/DDBJ whole genome shotgun (WGS) entry which is preliminary data.</text>
</comment>
<feature type="transmembrane region" description="Helical" evidence="6">
    <location>
        <begin position="152"/>
        <end position="173"/>
    </location>
</feature>
<evidence type="ECO:0000256" key="6">
    <source>
        <dbReference type="RuleBase" id="RU004379"/>
    </source>
</evidence>